<dbReference type="InterPro" id="IPR013196">
    <property type="entry name" value="HTH_11"/>
</dbReference>
<dbReference type="InterPro" id="IPR026881">
    <property type="entry name" value="WYL_dom"/>
</dbReference>
<evidence type="ECO:0000313" key="3">
    <source>
        <dbReference type="EMBL" id="AGI67760.1"/>
    </source>
</evidence>
<feature type="domain" description="Helix-turn-helix type 11" evidence="1">
    <location>
        <begin position="6"/>
        <end position="59"/>
    </location>
</feature>
<evidence type="ECO:0000313" key="4">
    <source>
        <dbReference type="Proteomes" id="UP000005307"/>
    </source>
</evidence>
<dbReference type="STRING" id="391626.OAN307_c21280"/>
<dbReference type="SUPFAM" id="SSF46785">
    <property type="entry name" value="Winged helix' DNA-binding domain"/>
    <property type="match status" value="1"/>
</dbReference>
<dbReference type="InterPro" id="IPR036390">
    <property type="entry name" value="WH_DNA-bd_sf"/>
</dbReference>
<protein>
    <submittedName>
        <fullName evidence="3">Putative helix-turn-helix protein</fullName>
    </submittedName>
</protein>
<reference evidence="3 4" key="1">
    <citation type="journal article" date="2013" name="PLoS ONE">
        <title>Poles Apart: Arctic and Antarctic Octadecabacter strains Share High Genome Plasticity and a New Type of Xanthorhodopsin.</title>
        <authorList>
            <person name="Vollmers J."/>
            <person name="Voget S."/>
            <person name="Dietrich S."/>
            <person name="Gollnow K."/>
            <person name="Smits M."/>
            <person name="Meyer K."/>
            <person name="Brinkhoff T."/>
            <person name="Simon M."/>
            <person name="Daniel R."/>
        </authorList>
    </citation>
    <scope>NUCLEOTIDE SEQUENCE [LARGE SCALE GENOMIC DNA]</scope>
    <source>
        <strain evidence="3 4">307</strain>
    </source>
</reference>
<dbReference type="InterPro" id="IPR051534">
    <property type="entry name" value="CBASS_pafABC_assoc_protein"/>
</dbReference>
<dbReference type="OrthoDB" id="9807255at2"/>
<dbReference type="RefSeq" id="WP_015499783.1">
    <property type="nucleotide sequence ID" value="NC_020911.1"/>
</dbReference>
<dbReference type="Pfam" id="PF13280">
    <property type="entry name" value="WYL"/>
    <property type="match status" value="1"/>
</dbReference>
<dbReference type="PANTHER" id="PTHR34580:SF3">
    <property type="entry name" value="PROTEIN PAFB"/>
    <property type="match status" value="1"/>
</dbReference>
<sequence>MRRADRLMTLIRHLRSAGLHRAADLAVAMNVSLRTIYRDMETLAKSGVPVEGQRGTGYRITAAITLPPLNLSMAELEALHVGLAAMRQSHDPDLAAAASSLATKLDGVLPEVNAPRALAVYPFADAARGFQHLPKIRSAIRARQKLLLSTGTHDRTVRPLQLDYWGRLWTCVVWCDTTRKFDDLRIDEITSLRILPSLFVQEEGKRLEDYQSSRAFAGSREYETFVAPDHQP</sequence>
<dbReference type="EMBL" id="CP003740">
    <property type="protein sequence ID" value="AGI67760.1"/>
    <property type="molecule type" value="Genomic_DNA"/>
</dbReference>
<dbReference type="KEGG" id="oat:OAN307_c21280"/>
<dbReference type="PANTHER" id="PTHR34580">
    <property type="match status" value="1"/>
</dbReference>
<organism evidence="3 4">
    <name type="scientific">Octadecabacter antarcticus 307</name>
    <dbReference type="NCBI Taxonomy" id="391626"/>
    <lineage>
        <taxon>Bacteria</taxon>
        <taxon>Pseudomonadati</taxon>
        <taxon>Pseudomonadota</taxon>
        <taxon>Alphaproteobacteria</taxon>
        <taxon>Rhodobacterales</taxon>
        <taxon>Roseobacteraceae</taxon>
        <taxon>Octadecabacter</taxon>
    </lineage>
</organism>
<dbReference type="Pfam" id="PF08279">
    <property type="entry name" value="HTH_11"/>
    <property type="match status" value="1"/>
</dbReference>
<dbReference type="Gene3D" id="1.10.10.10">
    <property type="entry name" value="Winged helix-like DNA-binding domain superfamily/Winged helix DNA-binding domain"/>
    <property type="match status" value="1"/>
</dbReference>
<dbReference type="PROSITE" id="PS52050">
    <property type="entry name" value="WYL"/>
    <property type="match status" value="1"/>
</dbReference>
<accession>M9RD49</accession>
<proteinExistence type="predicted"/>
<dbReference type="AlphaFoldDB" id="M9RD49"/>
<dbReference type="eggNOG" id="COG2378">
    <property type="taxonomic scope" value="Bacteria"/>
</dbReference>
<dbReference type="Proteomes" id="UP000005307">
    <property type="component" value="Chromosome"/>
</dbReference>
<keyword evidence="4" id="KW-1185">Reference proteome</keyword>
<evidence type="ECO:0000259" key="2">
    <source>
        <dbReference type="Pfam" id="PF13280"/>
    </source>
</evidence>
<evidence type="ECO:0000259" key="1">
    <source>
        <dbReference type="Pfam" id="PF08279"/>
    </source>
</evidence>
<feature type="domain" description="WYL" evidence="2">
    <location>
        <begin position="132"/>
        <end position="194"/>
    </location>
</feature>
<name>M9RD49_9RHOB</name>
<dbReference type="InterPro" id="IPR036388">
    <property type="entry name" value="WH-like_DNA-bd_sf"/>
</dbReference>
<dbReference type="HOGENOM" id="CLU_041141_7_1_5"/>
<gene>
    <name evidence="3" type="ORF">OAN307_c21280</name>
</gene>